<dbReference type="EMBL" id="FOLT01000006">
    <property type="protein sequence ID" value="SFC38985.1"/>
    <property type="molecule type" value="Genomic_DNA"/>
</dbReference>
<accession>A0A1I1IRY6</accession>
<dbReference type="Pfam" id="PF03860">
    <property type="entry name" value="Csp"/>
    <property type="match status" value="1"/>
</dbReference>
<dbReference type="PANTHER" id="PTHR37310">
    <property type="entry name" value="CYTOPLASMIC PROTEIN-RELATED"/>
    <property type="match status" value="1"/>
</dbReference>
<proteinExistence type="predicted"/>
<dbReference type="OrthoDB" id="5396211at2"/>
<dbReference type="Proteomes" id="UP000199612">
    <property type="component" value="Unassembled WGS sequence"/>
</dbReference>
<evidence type="ECO:0000313" key="1">
    <source>
        <dbReference type="EMBL" id="SFC38985.1"/>
    </source>
</evidence>
<dbReference type="PANTHER" id="PTHR37310:SF1">
    <property type="entry name" value="CYTOPLASMIC PROTEIN"/>
    <property type="match status" value="1"/>
</dbReference>
<dbReference type="STRING" id="753702.SAMN04488102_10620"/>
<gene>
    <name evidence="1" type="ORF">SAMN04488102_10620</name>
</gene>
<evidence type="ECO:0008006" key="3">
    <source>
        <dbReference type="Google" id="ProtNLM"/>
    </source>
</evidence>
<dbReference type="CDD" id="cd08026">
    <property type="entry name" value="DUF326"/>
    <property type="match status" value="1"/>
</dbReference>
<reference evidence="2" key="1">
    <citation type="submission" date="2016-10" db="EMBL/GenBank/DDBJ databases">
        <authorList>
            <person name="Varghese N."/>
            <person name="Submissions S."/>
        </authorList>
    </citation>
    <scope>NUCLEOTIDE SEQUENCE [LARGE SCALE GENOMIC DNA]</scope>
    <source>
        <strain evidence="2">DSM 23664</strain>
    </source>
</reference>
<keyword evidence="2" id="KW-1185">Reference proteome</keyword>
<dbReference type="AlphaFoldDB" id="A0A1I1IRY6"/>
<organism evidence="1 2">
    <name type="scientific">Alkalibacterium subtropicum</name>
    <dbReference type="NCBI Taxonomy" id="753702"/>
    <lineage>
        <taxon>Bacteria</taxon>
        <taxon>Bacillati</taxon>
        <taxon>Bacillota</taxon>
        <taxon>Bacilli</taxon>
        <taxon>Lactobacillales</taxon>
        <taxon>Carnobacteriaceae</taxon>
        <taxon>Alkalibacterium</taxon>
    </lineage>
</organism>
<dbReference type="InterPro" id="IPR005560">
    <property type="entry name" value="Csp_YhjQ"/>
</dbReference>
<dbReference type="RefSeq" id="WP_091529967.1">
    <property type="nucleotide sequence ID" value="NZ_FOLT01000006.1"/>
</dbReference>
<dbReference type="InterPro" id="IPR044543">
    <property type="entry name" value="YHJQ-like"/>
</dbReference>
<sequence>MTAKAEKLMDAVYACVGACNHCYEACLQEEAIDMLRACIRSNKDCADICTNVLAYKGREEFLDYDLVKLCENSCQACAKDCEEHEDMEHCQKCAKACNDCAEACHDYINA</sequence>
<protein>
    <recommendedName>
        <fullName evidence="3">Four-helix bundle copper-binding protein</fullName>
    </recommendedName>
</protein>
<evidence type="ECO:0000313" key="2">
    <source>
        <dbReference type="Proteomes" id="UP000199612"/>
    </source>
</evidence>
<name>A0A1I1IRY6_9LACT</name>
<dbReference type="Gene3D" id="1.20.1270.360">
    <property type="match status" value="1"/>
</dbReference>